<keyword evidence="6" id="KW-1185">Reference proteome</keyword>
<protein>
    <recommendedName>
        <fullName evidence="7">Triacylglycerol lipase</fullName>
    </recommendedName>
</protein>
<gene>
    <name evidence="5" type="ORF">LODBEIA_P41970</name>
</gene>
<dbReference type="PIRSF" id="PIRSF029171">
    <property type="entry name" value="Esterase_LipA"/>
    <property type="match status" value="1"/>
</dbReference>
<dbReference type="GeneID" id="92209393"/>
<feature type="chain" id="PRO_5047396704" description="Triacylglycerol lipase" evidence="4">
    <location>
        <begin position="34"/>
        <end position="467"/>
    </location>
</feature>
<evidence type="ECO:0008006" key="7">
    <source>
        <dbReference type="Google" id="ProtNLM"/>
    </source>
</evidence>
<comment type="catalytic activity">
    <reaction evidence="3">
        <text>a triacylglycerol + H2O = a diacylglycerol + a fatty acid + H(+)</text>
        <dbReference type="Rhea" id="RHEA:12044"/>
        <dbReference type="ChEBI" id="CHEBI:15377"/>
        <dbReference type="ChEBI" id="CHEBI:15378"/>
        <dbReference type="ChEBI" id="CHEBI:17855"/>
        <dbReference type="ChEBI" id="CHEBI:18035"/>
        <dbReference type="ChEBI" id="CHEBI:28868"/>
        <dbReference type="EC" id="3.1.1.3"/>
    </reaction>
    <physiologicalReaction direction="left-to-right" evidence="3">
        <dbReference type="Rhea" id="RHEA:12045"/>
    </physiologicalReaction>
</comment>
<feature type="signal peptide" evidence="4">
    <location>
        <begin position="1"/>
        <end position="33"/>
    </location>
</feature>
<dbReference type="InterPro" id="IPR005152">
    <property type="entry name" value="Lipase_secreted"/>
</dbReference>
<proteinExistence type="predicted"/>
<evidence type="ECO:0000313" key="5">
    <source>
        <dbReference type="EMBL" id="CAK9440097.1"/>
    </source>
</evidence>
<dbReference type="Pfam" id="PF03583">
    <property type="entry name" value="LIP"/>
    <property type="match status" value="1"/>
</dbReference>
<evidence type="ECO:0000256" key="4">
    <source>
        <dbReference type="SAM" id="SignalP"/>
    </source>
</evidence>
<evidence type="ECO:0000256" key="1">
    <source>
        <dbReference type="ARBA" id="ARBA00022729"/>
    </source>
</evidence>
<evidence type="ECO:0000256" key="2">
    <source>
        <dbReference type="ARBA" id="ARBA00023180"/>
    </source>
</evidence>
<keyword evidence="2" id="KW-0325">Glycoprotein</keyword>
<evidence type="ECO:0000256" key="3">
    <source>
        <dbReference type="ARBA" id="ARBA00023369"/>
    </source>
</evidence>
<organism evidence="5 6">
    <name type="scientific">Lodderomyces beijingensis</name>
    <dbReference type="NCBI Taxonomy" id="1775926"/>
    <lineage>
        <taxon>Eukaryota</taxon>
        <taxon>Fungi</taxon>
        <taxon>Dikarya</taxon>
        <taxon>Ascomycota</taxon>
        <taxon>Saccharomycotina</taxon>
        <taxon>Pichiomycetes</taxon>
        <taxon>Debaryomycetaceae</taxon>
        <taxon>Candida/Lodderomyces clade</taxon>
        <taxon>Lodderomyces</taxon>
    </lineage>
</organism>
<dbReference type="Proteomes" id="UP001497383">
    <property type="component" value="Chromosome 5"/>
</dbReference>
<reference evidence="5 6" key="1">
    <citation type="submission" date="2024-03" db="EMBL/GenBank/DDBJ databases">
        <authorList>
            <person name="Brejova B."/>
        </authorList>
    </citation>
    <scope>NUCLEOTIDE SEQUENCE [LARGE SCALE GENOMIC DNA]</scope>
    <source>
        <strain evidence="5 6">CBS 14171</strain>
    </source>
</reference>
<dbReference type="PANTHER" id="PTHR34853:SF1">
    <property type="entry name" value="LIPASE 5"/>
    <property type="match status" value="1"/>
</dbReference>
<dbReference type="EMBL" id="OZ022409">
    <property type="protein sequence ID" value="CAK9440097.1"/>
    <property type="molecule type" value="Genomic_DNA"/>
</dbReference>
<sequence length="467" mass="52423">MTMTMTMIMTMMKMTTTMYILLSLLCLCPFANCSVLNLLPPSQDPFYQPPRNLANLDPGTIIKHRPTPQKLSNVFFTFNLKNSWQLMYRTTDTFGNATATIITIMEPHNATADKVISYQTAEDSAHIDCSPSYGFQFGAPHSTLMTHLDMRFMIPALSRGFYVISSDYEGPNSAFLAGMSSGYATLDGIRAALQSGNITGISNEARVVIWGYSGGSVPTGFAACLQSSYAPELSRSLIGCAMGGIVVNITSAAQAADCTVFSGLIPLALNGLCNEYPVFEREIYDNIGPNHLENFIWSQTNCWIPGMYHYQYTNFFTGDNRTFQRGFDILQDAQIRRIVNENCLINLNQSYLPQVPVFVYHALLDEVTPLQDALQLYRQWCDWGIRSFEFAEDFLNEHVSEQAFGAGAAWTWIEARFDGVEPVSGCEHTSRWNNLYYPNVSQDVRDLLTGYNHTLIDLLVKDEKWEV</sequence>
<dbReference type="InterPro" id="IPR029058">
    <property type="entry name" value="AB_hydrolase_fold"/>
</dbReference>
<dbReference type="PANTHER" id="PTHR34853">
    <property type="match status" value="1"/>
</dbReference>
<keyword evidence="1 4" id="KW-0732">Signal</keyword>
<dbReference type="Gene3D" id="1.10.260.130">
    <property type="match status" value="1"/>
</dbReference>
<dbReference type="RefSeq" id="XP_066831135.1">
    <property type="nucleotide sequence ID" value="XM_066974391.1"/>
</dbReference>
<name>A0ABP0ZP88_9ASCO</name>
<dbReference type="SUPFAM" id="SSF53474">
    <property type="entry name" value="alpha/beta-Hydrolases"/>
    <property type="match status" value="1"/>
</dbReference>
<accession>A0ABP0ZP88</accession>
<evidence type="ECO:0000313" key="6">
    <source>
        <dbReference type="Proteomes" id="UP001497383"/>
    </source>
</evidence>
<dbReference type="Gene3D" id="3.40.50.1820">
    <property type="entry name" value="alpha/beta hydrolase"/>
    <property type="match status" value="1"/>
</dbReference>